<accession>A0ABX1G0D4</accession>
<dbReference type="PANTHER" id="PTHR43537">
    <property type="entry name" value="TRANSCRIPTIONAL REGULATOR, GNTR FAMILY"/>
    <property type="match status" value="1"/>
</dbReference>
<dbReference type="PANTHER" id="PTHR43537:SF20">
    <property type="entry name" value="HTH-TYPE TRANSCRIPTIONAL REPRESSOR GLAR"/>
    <property type="match status" value="1"/>
</dbReference>
<feature type="domain" description="HTH gntR-type" evidence="4">
    <location>
        <begin position="8"/>
        <end position="75"/>
    </location>
</feature>
<evidence type="ECO:0000256" key="1">
    <source>
        <dbReference type="ARBA" id="ARBA00023015"/>
    </source>
</evidence>
<protein>
    <submittedName>
        <fullName evidence="5">GntR family transcriptional regulator</fullName>
    </submittedName>
</protein>
<evidence type="ECO:0000313" key="5">
    <source>
        <dbReference type="EMBL" id="NKG19686.1"/>
    </source>
</evidence>
<dbReference type="Gene3D" id="1.10.10.10">
    <property type="entry name" value="Winged helix-like DNA-binding domain superfamily/Winged helix DNA-binding domain"/>
    <property type="match status" value="1"/>
</dbReference>
<comment type="caution">
    <text evidence="5">The sequence shown here is derived from an EMBL/GenBank/DDBJ whole genome shotgun (WGS) entry which is preliminary data.</text>
</comment>
<evidence type="ECO:0000313" key="6">
    <source>
        <dbReference type="Proteomes" id="UP000746595"/>
    </source>
</evidence>
<keyword evidence="3" id="KW-0804">Transcription</keyword>
<dbReference type="CDD" id="cd07377">
    <property type="entry name" value="WHTH_GntR"/>
    <property type="match status" value="1"/>
</dbReference>
<dbReference type="InterPro" id="IPR036390">
    <property type="entry name" value="WH_DNA-bd_sf"/>
</dbReference>
<dbReference type="SMART" id="SM00345">
    <property type="entry name" value="HTH_GNTR"/>
    <property type="match status" value="1"/>
</dbReference>
<dbReference type="Gene3D" id="1.20.120.530">
    <property type="entry name" value="GntR ligand-binding domain-like"/>
    <property type="match status" value="1"/>
</dbReference>
<evidence type="ECO:0000256" key="2">
    <source>
        <dbReference type="ARBA" id="ARBA00023125"/>
    </source>
</evidence>
<dbReference type="PROSITE" id="PS50949">
    <property type="entry name" value="HTH_GNTR"/>
    <property type="match status" value="1"/>
</dbReference>
<dbReference type="Pfam" id="PF07729">
    <property type="entry name" value="FCD"/>
    <property type="match status" value="1"/>
</dbReference>
<dbReference type="InterPro" id="IPR008920">
    <property type="entry name" value="TF_FadR/GntR_C"/>
</dbReference>
<evidence type="ECO:0000256" key="3">
    <source>
        <dbReference type="ARBA" id="ARBA00023163"/>
    </source>
</evidence>
<sequence length="236" mass="26163">MAKMTDSETLSKHIRDALRNDILEGRWAPGAKLQLTRLSDHYQTSSTVIREALTRLVGDQLVTLRPNRGFFVPELSLAELSDITEMRCVNESLAVALAVERGSIAWESELIAAHHTLERTERRSAENPDVHTEAWNHAHQLFHAKLVEACGVPLLLNLTCILSDLTQLYGRWAGSATRDVKRDVDKEHRDILDAALARDATLTGDLLRTHYETTLNAVKKAGEVGMSGSLYDAAAS</sequence>
<dbReference type="EMBL" id="JAAWVT010000001">
    <property type="protein sequence ID" value="NKG19686.1"/>
    <property type="molecule type" value="Genomic_DNA"/>
</dbReference>
<dbReference type="SMART" id="SM00895">
    <property type="entry name" value="FCD"/>
    <property type="match status" value="1"/>
</dbReference>
<dbReference type="InterPro" id="IPR011711">
    <property type="entry name" value="GntR_C"/>
</dbReference>
<proteinExistence type="predicted"/>
<keyword evidence="6" id="KW-1185">Reference proteome</keyword>
<dbReference type="Proteomes" id="UP000746595">
    <property type="component" value="Unassembled WGS sequence"/>
</dbReference>
<name>A0ABX1G0D4_9MICC</name>
<keyword evidence="1" id="KW-0805">Transcription regulation</keyword>
<dbReference type="InterPro" id="IPR036388">
    <property type="entry name" value="WH-like_DNA-bd_sf"/>
</dbReference>
<dbReference type="Pfam" id="PF00392">
    <property type="entry name" value="GntR"/>
    <property type="match status" value="1"/>
</dbReference>
<dbReference type="RefSeq" id="WP_168150604.1">
    <property type="nucleotide sequence ID" value="NZ_JAAWVT010000001.1"/>
</dbReference>
<reference evidence="5 6" key="1">
    <citation type="submission" date="2020-04" db="EMBL/GenBank/DDBJ databases">
        <title>Paeniglutamicibacter sp. ANT13_2, a novel actinomycete isolated from sediment in Antarctica.</title>
        <authorList>
            <person name="Sakdapetsiri C."/>
            <person name="Pinyakong O."/>
        </authorList>
    </citation>
    <scope>NUCLEOTIDE SEQUENCE [LARGE SCALE GENOMIC DNA]</scope>
    <source>
        <strain evidence="5 6">ANT13_2</strain>
    </source>
</reference>
<dbReference type="InterPro" id="IPR000524">
    <property type="entry name" value="Tscrpt_reg_HTH_GntR"/>
</dbReference>
<organism evidence="5 6">
    <name type="scientific">Paeniglutamicibacter terrestris</name>
    <dbReference type="NCBI Taxonomy" id="2723403"/>
    <lineage>
        <taxon>Bacteria</taxon>
        <taxon>Bacillati</taxon>
        <taxon>Actinomycetota</taxon>
        <taxon>Actinomycetes</taxon>
        <taxon>Micrococcales</taxon>
        <taxon>Micrococcaceae</taxon>
        <taxon>Paeniglutamicibacter</taxon>
    </lineage>
</organism>
<evidence type="ECO:0000259" key="4">
    <source>
        <dbReference type="PROSITE" id="PS50949"/>
    </source>
</evidence>
<dbReference type="SUPFAM" id="SSF46785">
    <property type="entry name" value="Winged helix' DNA-binding domain"/>
    <property type="match status" value="1"/>
</dbReference>
<gene>
    <name evidence="5" type="ORF">HED64_03045</name>
</gene>
<dbReference type="SUPFAM" id="SSF48008">
    <property type="entry name" value="GntR ligand-binding domain-like"/>
    <property type="match status" value="1"/>
</dbReference>
<keyword evidence="2" id="KW-0238">DNA-binding</keyword>